<dbReference type="EMBL" id="UAUF01000014">
    <property type="protein sequence ID" value="SPZ13364.1"/>
    <property type="molecule type" value="Genomic_DNA"/>
</dbReference>
<keyword evidence="5" id="KW-1185">Reference proteome</keyword>
<reference evidence="2 5" key="2">
    <citation type="submission" date="2020-10" db="EMBL/GenBank/DDBJ databases">
        <title>Genome sequences of Pseudomonas isolates.</title>
        <authorList>
            <person name="Wessels L."/>
            <person name="Reich F."/>
            <person name="Hammerl J."/>
        </authorList>
    </citation>
    <scope>NUCLEOTIDE SEQUENCE [LARGE SCALE GENOMIC DNA]</scope>
    <source>
        <strain evidence="2 5">20-MO00624-0</strain>
    </source>
</reference>
<feature type="region of interest" description="Disordered" evidence="1">
    <location>
        <begin position="122"/>
        <end position="141"/>
    </location>
</feature>
<organism evidence="3 4">
    <name type="scientific">Pseudomonas luteola</name>
    <dbReference type="NCBI Taxonomy" id="47886"/>
    <lineage>
        <taxon>Bacteria</taxon>
        <taxon>Pseudomonadati</taxon>
        <taxon>Pseudomonadota</taxon>
        <taxon>Gammaproteobacteria</taxon>
        <taxon>Pseudomonadales</taxon>
        <taxon>Pseudomonadaceae</taxon>
        <taxon>Pseudomonas</taxon>
    </lineage>
</organism>
<dbReference type="RefSeq" id="WP_010796819.1">
    <property type="nucleotide sequence ID" value="NZ_FQYS01000016.1"/>
</dbReference>
<dbReference type="PANTHER" id="PTHR30441">
    <property type="entry name" value="DUF748 DOMAIN-CONTAINING PROTEIN"/>
    <property type="match status" value="1"/>
</dbReference>
<sequence>MPKALKRAAIVLSLLLLYCLLGFLILPRVALHVANQQLTRYTTQPAQIDEITFNPFTFEVELKGFRIGSPEHPVLAAKRLYADLELNSLWRMEAHLARLELEEPVIDVTLEKDGTLNLTELFKTPENSDPQDKPTANSTEQPFPLTIDALALQKAQVHYRDQQLKQPVEVSFNPIDLTLENIGTRTENPGRYSLNAQAGQDGALTSEGTLHLVPFTLNGSLELKEAALAPWWAYVSEALPLSLDKGRLNGHAQYHLETGKTFQLQLSKTSLSLDEFSSKAVNATPQIHLNHLAIADATLDLTKRQIHLGKLETRNLEAWVSRDRDGQLDWAKLFTFPEQPEALPDTPNWQIRIGKTDLQGGRLHLKDLAASAPVDLNIKDINLALSSLDLAGQMPTTVNLNAQVGLHGQLEVSGELTLNPVTARLHIINNDIDLRLAQAYIGPYIRLEVRSGMLASDINLSLHDTAPLALSVTGQAQLTQLHTLDTQRQRDFLRWQTLTLKGISYEHGQRLAIDDITLLRPYARLIINEDLTTNFRQLLIPQPKDDAPDNTTPLTLHIGGIHVVNGSANFADYSLTPSFITAIQELNGQIGTLDTKASDPAEISLTGKVDRFAPVNIKGRLNPLDPLNKLNVTAAFRHVELTTLTPYSGKFAGYAIRKGRLDLDLNYRIDNSKLDAQNHLVLDQLELGERIDSPDAVDLPVRLAVALLKDSHGRIDLTLPVAGNLNDPNFSVAPIIWQTMRNVIARAVQSPFKMLAGLAGRAETDLNEIPFEAASVNLTGEARQSLDTLAQALKRRPQLQLDVEGRSAVEIDGPSLSAQRLEREFQTQYYNLLQRRGDKVPADATQLAVPEDMRPALLEGIYRTRLKQQPPAEWTHLSDTERQQRLSAAILDSWKTSDLLLRRLAQARAQNIKQYLVEKTGLEEGRIYLIDVNTSQQGNNGRIAAQLHLGSS</sequence>
<gene>
    <name evidence="2" type="ORF">IRZ65_21775</name>
    <name evidence="3" type="ORF">NCTC11842_05099</name>
</gene>
<evidence type="ECO:0000313" key="3">
    <source>
        <dbReference type="EMBL" id="SPZ13364.1"/>
    </source>
</evidence>
<evidence type="ECO:0000313" key="2">
    <source>
        <dbReference type="EMBL" id="MBF8643298.1"/>
    </source>
</evidence>
<dbReference type="GO" id="GO:0005886">
    <property type="term" value="C:plasma membrane"/>
    <property type="evidence" value="ECO:0007669"/>
    <property type="project" value="TreeGrafter"/>
</dbReference>
<dbReference type="EMBL" id="JADMCD010000015">
    <property type="protein sequence ID" value="MBF8643298.1"/>
    <property type="molecule type" value="Genomic_DNA"/>
</dbReference>
<dbReference type="Gene3D" id="3.30.1330.60">
    <property type="entry name" value="OmpA-like domain"/>
    <property type="match status" value="1"/>
</dbReference>
<evidence type="ECO:0000313" key="5">
    <source>
        <dbReference type="Proteomes" id="UP000626180"/>
    </source>
</evidence>
<proteinExistence type="predicted"/>
<dbReference type="InterPro" id="IPR008023">
    <property type="entry name" value="DUF748"/>
</dbReference>
<reference evidence="3 4" key="1">
    <citation type="submission" date="2018-06" db="EMBL/GenBank/DDBJ databases">
        <authorList>
            <consortium name="Pathogen Informatics"/>
            <person name="Doyle S."/>
        </authorList>
    </citation>
    <scope>NUCLEOTIDE SEQUENCE [LARGE SCALE GENOMIC DNA]</scope>
    <source>
        <strain evidence="3 4">NCTC11842</strain>
    </source>
</reference>
<evidence type="ECO:0000256" key="1">
    <source>
        <dbReference type="SAM" id="MobiDB-lite"/>
    </source>
</evidence>
<dbReference type="InterPro" id="IPR052894">
    <property type="entry name" value="AsmA-related"/>
</dbReference>
<dbReference type="InterPro" id="IPR036737">
    <property type="entry name" value="OmpA-like_sf"/>
</dbReference>
<dbReference type="Proteomes" id="UP000626180">
    <property type="component" value="Unassembled WGS sequence"/>
</dbReference>
<dbReference type="GO" id="GO:0090313">
    <property type="term" value="P:regulation of protein targeting to membrane"/>
    <property type="evidence" value="ECO:0007669"/>
    <property type="project" value="TreeGrafter"/>
</dbReference>
<dbReference type="Pfam" id="PF05359">
    <property type="entry name" value="DUF748"/>
    <property type="match status" value="2"/>
</dbReference>
<name>A0A2X2D213_PSELU</name>
<protein>
    <submittedName>
        <fullName evidence="2">DUF748 domain-containing protein</fullName>
    </submittedName>
    <submittedName>
        <fullName evidence="3">Outer membrane protein/peptidoglycan-associated (Lipo)protein</fullName>
    </submittedName>
</protein>
<dbReference type="PANTHER" id="PTHR30441:SF8">
    <property type="entry name" value="DUF748 DOMAIN-CONTAINING PROTEIN"/>
    <property type="match status" value="1"/>
</dbReference>
<dbReference type="AlphaFoldDB" id="A0A2X2D213"/>
<dbReference type="Proteomes" id="UP000250443">
    <property type="component" value="Unassembled WGS sequence"/>
</dbReference>
<accession>A0A2X2D213</accession>
<evidence type="ECO:0000313" key="4">
    <source>
        <dbReference type="Proteomes" id="UP000250443"/>
    </source>
</evidence>